<organism evidence="2 3">
    <name type="scientific">Frankliniella fusca</name>
    <dbReference type="NCBI Taxonomy" id="407009"/>
    <lineage>
        <taxon>Eukaryota</taxon>
        <taxon>Metazoa</taxon>
        <taxon>Ecdysozoa</taxon>
        <taxon>Arthropoda</taxon>
        <taxon>Hexapoda</taxon>
        <taxon>Insecta</taxon>
        <taxon>Pterygota</taxon>
        <taxon>Neoptera</taxon>
        <taxon>Paraneoptera</taxon>
        <taxon>Thysanoptera</taxon>
        <taxon>Terebrantia</taxon>
        <taxon>Thripoidea</taxon>
        <taxon>Thripidae</taxon>
        <taxon>Frankliniella</taxon>
    </lineage>
</organism>
<dbReference type="InterPro" id="IPR011604">
    <property type="entry name" value="PDDEXK-like_dom_sf"/>
</dbReference>
<dbReference type="Proteomes" id="UP001219518">
    <property type="component" value="Unassembled WGS sequence"/>
</dbReference>
<keyword evidence="3" id="KW-1185">Reference proteome</keyword>
<sequence>MYDRSLKGTPLLILTSIMKTVTCTSRPCEWNRGSLQRNPGNIRDKLYPAYKIDVKRRQHFDPRPTSHRTKEATQQDINNFMSALSKNPEKTRWQYHLELKYTDYDLDCKGKKRLAMLCRKFLKNLPEVIVTENAPTTEDGLIAYTYNSLPEDTVYEIPGTRTQGGSMNWGGRRSVLVTASVAYRAFHLTDRGLSGFLQSHLWSIDQAITPAMAYGTKHEPIARDAYMKWRHENRDVIDGELGLHVNSSYPGLGCSPDGIVYSPSMPPGLLEIKCLSAQKDKASRVPTAFK</sequence>
<reference evidence="2" key="1">
    <citation type="submission" date="2021-07" db="EMBL/GenBank/DDBJ databases">
        <authorList>
            <person name="Catto M.A."/>
            <person name="Jacobson A."/>
            <person name="Kennedy G."/>
            <person name="Labadie P."/>
            <person name="Hunt B.G."/>
            <person name="Srinivasan R."/>
        </authorList>
    </citation>
    <scope>NUCLEOTIDE SEQUENCE</scope>
    <source>
        <strain evidence="2">PL_HMW_Pooled</strain>
        <tissue evidence="2">Head</tissue>
    </source>
</reference>
<dbReference type="SUPFAM" id="SSF52980">
    <property type="entry name" value="Restriction endonuclease-like"/>
    <property type="match status" value="1"/>
</dbReference>
<dbReference type="AlphaFoldDB" id="A0AAE1GWU4"/>
<dbReference type="InterPro" id="IPR019080">
    <property type="entry name" value="YqaJ_viral_recombinase"/>
</dbReference>
<accession>A0AAE1GWU4</accession>
<dbReference type="Pfam" id="PF09588">
    <property type="entry name" value="YqaJ"/>
    <property type="match status" value="1"/>
</dbReference>
<evidence type="ECO:0000313" key="2">
    <source>
        <dbReference type="EMBL" id="KAK3910795.1"/>
    </source>
</evidence>
<gene>
    <name evidence="2" type="ORF">KUF71_004283</name>
</gene>
<evidence type="ECO:0000313" key="3">
    <source>
        <dbReference type="Proteomes" id="UP001219518"/>
    </source>
</evidence>
<dbReference type="InterPro" id="IPR051703">
    <property type="entry name" value="NF-kappa-B_Signaling_Reg"/>
</dbReference>
<proteinExistence type="predicted"/>
<reference evidence="2" key="2">
    <citation type="journal article" date="2023" name="BMC Genomics">
        <title>Pest status, molecular evolution, and epigenetic factors derived from the genome assembly of Frankliniella fusca, a thysanopteran phytovirus vector.</title>
        <authorList>
            <person name="Catto M.A."/>
            <person name="Labadie P.E."/>
            <person name="Jacobson A.L."/>
            <person name="Kennedy G.G."/>
            <person name="Srinivasan R."/>
            <person name="Hunt B.G."/>
        </authorList>
    </citation>
    <scope>NUCLEOTIDE SEQUENCE</scope>
    <source>
        <strain evidence="2">PL_HMW_Pooled</strain>
    </source>
</reference>
<dbReference type="PANTHER" id="PTHR46609:SF8">
    <property type="entry name" value="YQAJ VIRAL RECOMBINASE DOMAIN-CONTAINING PROTEIN"/>
    <property type="match status" value="1"/>
</dbReference>
<dbReference type="InterPro" id="IPR011335">
    <property type="entry name" value="Restrct_endonuc-II-like"/>
</dbReference>
<evidence type="ECO:0000259" key="1">
    <source>
        <dbReference type="Pfam" id="PF09588"/>
    </source>
</evidence>
<dbReference type="CDD" id="cd22343">
    <property type="entry name" value="PDDEXK_lambda_exonuclease-like"/>
    <property type="match status" value="1"/>
</dbReference>
<dbReference type="GO" id="GO:0006281">
    <property type="term" value="P:DNA repair"/>
    <property type="evidence" value="ECO:0007669"/>
    <property type="project" value="UniProtKB-ARBA"/>
</dbReference>
<dbReference type="PANTHER" id="PTHR46609">
    <property type="entry name" value="EXONUCLEASE, PHAGE-TYPE/RECB, C-TERMINAL DOMAIN-CONTAINING PROTEIN"/>
    <property type="match status" value="1"/>
</dbReference>
<dbReference type="EMBL" id="JAHWGI010000195">
    <property type="protein sequence ID" value="KAK3910795.1"/>
    <property type="molecule type" value="Genomic_DNA"/>
</dbReference>
<name>A0AAE1GWU4_9NEOP</name>
<protein>
    <recommendedName>
        <fullName evidence="1">YqaJ viral recombinase domain-containing protein</fullName>
    </recommendedName>
</protein>
<dbReference type="Gene3D" id="3.90.320.10">
    <property type="match status" value="1"/>
</dbReference>
<feature type="domain" description="YqaJ viral recombinase" evidence="1">
    <location>
        <begin position="207"/>
        <end position="278"/>
    </location>
</feature>
<comment type="caution">
    <text evidence="2">The sequence shown here is derived from an EMBL/GenBank/DDBJ whole genome shotgun (WGS) entry which is preliminary data.</text>
</comment>